<feature type="signal peptide" evidence="7">
    <location>
        <begin position="1"/>
        <end position="29"/>
    </location>
</feature>
<dbReference type="Pfam" id="PF05498">
    <property type="entry name" value="RALF"/>
    <property type="match status" value="1"/>
</dbReference>
<evidence type="ECO:0000256" key="2">
    <source>
        <dbReference type="ARBA" id="ARBA00009178"/>
    </source>
</evidence>
<dbReference type="Proteomes" id="UP000326396">
    <property type="component" value="Linkage Group LG7"/>
</dbReference>
<evidence type="ECO:0000256" key="1">
    <source>
        <dbReference type="ARBA" id="ARBA00004613"/>
    </source>
</evidence>
<dbReference type="GO" id="GO:0019722">
    <property type="term" value="P:calcium-mediated signaling"/>
    <property type="evidence" value="ECO:0007669"/>
    <property type="project" value="TreeGrafter"/>
</dbReference>
<dbReference type="GO" id="GO:0005179">
    <property type="term" value="F:hormone activity"/>
    <property type="evidence" value="ECO:0007669"/>
    <property type="project" value="UniProtKB-KW"/>
</dbReference>
<reference evidence="8 9" key="1">
    <citation type="submission" date="2019-05" db="EMBL/GenBank/DDBJ databases">
        <title>Mikania micrantha, genome provides insights into the molecular mechanism of rapid growth.</title>
        <authorList>
            <person name="Liu B."/>
        </authorList>
    </citation>
    <scope>NUCLEOTIDE SEQUENCE [LARGE SCALE GENOMIC DNA]</scope>
    <source>
        <strain evidence="8">NLD-2019</strain>
        <tissue evidence="8">Leaf</tissue>
    </source>
</reference>
<evidence type="ECO:0000313" key="9">
    <source>
        <dbReference type="Proteomes" id="UP000326396"/>
    </source>
</evidence>
<dbReference type="EMBL" id="SZYD01000017">
    <property type="protein sequence ID" value="KAD3068663.1"/>
    <property type="molecule type" value="Genomic_DNA"/>
</dbReference>
<name>A0A5N6M6R9_9ASTR</name>
<keyword evidence="3" id="KW-0964">Secreted</keyword>
<dbReference type="OrthoDB" id="1613518at2759"/>
<keyword evidence="9" id="KW-1185">Reference proteome</keyword>
<evidence type="ECO:0000256" key="4">
    <source>
        <dbReference type="ARBA" id="ARBA00022702"/>
    </source>
</evidence>
<evidence type="ECO:0000313" key="8">
    <source>
        <dbReference type="EMBL" id="KAD3068663.1"/>
    </source>
</evidence>
<keyword evidence="5 7" id="KW-0732">Signal</keyword>
<comment type="similarity">
    <text evidence="2">Belongs to the plant rapid alkalinization factor (RALF) family.</text>
</comment>
<feature type="chain" id="PRO_5024392165" description="Rapid ALkalinization Factor" evidence="7">
    <location>
        <begin position="30"/>
        <end position="123"/>
    </location>
</feature>
<dbReference type="GO" id="GO:0005576">
    <property type="term" value="C:extracellular region"/>
    <property type="evidence" value="ECO:0007669"/>
    <property type="project" value="UniProtKB-SubCell"/>
</dbReference>
<dbReference type="GO" id="GO:0009506">
    <property type="term" value="C:plasmodesma"/>
    <property type="evidence" value="ECO:0007669"/>
    <property type="project" value="TreeGrafter"/>
</dbReference>
<dbReference type="PANTHER" id="PTHR33136">
    <property type="entry name" value="RAPID ALKALINIZATION FACTOR-LIKE"/>
    <property type="match status" value="1"/>
</dbReference>
<organism evidence="8 9">
    <name type="scientific">Mikania micrantha</name>
    <name type="common">bitter vine</name>
    <dbReference type="NCBI Taxonomy" id="192012"/>
    <lineage>
        <taxon>Eukaryota</taxon>
        <taxon>Viridiplantae</taxon>
        <taxon>Streptophyta</taxon>
        <taxon>Embryophyta</taxon>
        <taxon>Tracheophyta</taxon>
        <taxon>Spermatophyta</taxon>
        <taxon>Magnoliopsida</taxon>
        <taxon>eudicotyledons</taxon>
        <taxon>Gunneridae</taxon>
        <taxon>Pentapetalae</taxon>
        <taxon>asterids</taxon>
        <taxon>campanulids</taxon>
        <taxon>Asterales</taxon>
        <taxon>Asteraceae</taxon>
        <taxon>Asteroideae</taxon>
        <taxon>Heliantheae alliance</taxon>
        <taxon>Eupatorieae</taxon>
        <taxon>Mikania</taxon>
    </lineage>
</organism>
<evidence type="ECO:0000256" key="5">
    <source>
        <dbReference type="ARBA" id="ARBA00022729"/>
    </source>
</evidence>
<dbReference type="AlphaFoldDB" id="A0A5N6M6R9"/>
<proteinExistence type="inferred from homology"/>
<keyword evidence="4" id="KW-0372">Hormone</keyword>
<dbReference type="InterPro" id="IPR008801">
    <property type="entry name" value="RALF"/>
</dbReference>
<comment type="caution">
    <text evidence="8">The sequence shown here is derived from an EMBL/GenBank/DDBJ whole genome shotgun (WGS) entry which is preliminary data.</text>
</comment>
<evidence type="ECO:0000256" key="7">
    <source>
        <dbReference type="SAM" id="SignalP"/>
    </source>
</evidence>
<evidence type="ECO:0008006" key="10">
    <source>
        <dbReference type="Google" id="ProtNLM"/>
    </source>
</evidence>
<dbReference type="PANTHER" id="PTHR33136:SF107">
    <property type="entry name" value="RAPID ALKALINIZATION FACTOR"/>
    <property type="match status" value="1"/>
</dbReference>
<evidence type="ECO:0000256" key="6">
    <source>
        <dbReference type="ARBA" id="ARBA00023157"/>
    </source>
</evidence>
<gene>
    <name evidence="8" type="ORF">E3N88_36543</name>
</gene>
<accession>A0A5N6M6R9</accession>
<protein>
    <recommendedName>
        <fullName evidence="10">Rapid ALkalinization Factor</fullName>
    </recommendedName>
</protein>
<comment type="subcellular location">
    <subcellularLocation>
        <location evidence="1">Secreted</location>
    </subcellularLocation>
</comment>
<evidence type="ECO:0000256" key="3">
    <source>
        <dbReference type="ARBA" id="ARBA00022525"/>
    </source>
</evidence>
<keyword evidence="6" id="KW-1015">Disulfide bond</keyword>
<sequence>MAISTKLLLLHLLIAAFILSSLNISPAAAGDEFSWMSKPIGGCSGSIADCMASGEMEMESESTRRILATSNYISYGALQGNNVPCSQRGASYYNCRSGGQANPYQRGCNFMHNFVFTAYLISV</sequence>